<gene>
    <name evidence="1" type="ORF">BU26DRAFT_518088</name>
</gene>
<reference evidence="1" key="1">
    <citation type="journal article" date="2020" name="Stud. Mycol.">
        <title>101 Dothideomycetes genomes: a test case for predicting lifestyles and emergence of pathogens.</title>
        <authorList>
            <person name="Haridas S."/>
            <person name="Albert R."/>
            <person name="Binder M."/>
            <person name="Bloem J."/>
            <person name="Labutti K."/>
            <person name="Salamov A."/>
            <person name="Andreopoulos B."/>
            <person name="Baker S."/>
            <person name="Barry K."/>
            <person name="Bills G."/>
            <person name="Bluhm B."/>
            <person name="Cannon C."/>
            <person name="Castanera R."/>
            <person name="Culley D."/>
            <person name="Daum C."/>
            <person name="Ezra D."/>
            <person name="Gonzalez J."/>
            <person name="Henrissat B."/>
            <person name="Kuo A."/>
            <person name="Liang C."/>
            <person name="Lipzen A."/>
            <person name="Lutzoni F."/>
            <person name="Magnuson J."/>
            <person name="Mondo S."/>
            <person name="Nolan M."/>
            <person name="Ohm R."/>
            <person name="Pangilinan J."/>
            <person name="Park H.-J."/>
            <person name="Ramirez L."/>
            <person name="Alfaro M."/>
            <person name="Sun H."/>
            <person name="Tritt A."/>
            <person name="Yoshinaga Y."/>
            <person name="Zwiers L.-H."/>
            <person name="Turgeon B."/>
            <person name="Goodwin S."/>
            <person name="Spatafora J."/>
            <person name="Crous P."/>
            <person name="Grigoriev I."/>
        </authorList>
    </citation>
    <scope>NUCLEOTIDE SEQUENCE</scope>
    <source>
        <strain evidence="1">CBS 122368</strain>
    </source>
</reference>
<dbReference type="Proteomes" id="UP000800094">
    <property type="component" value="Unassembled WGS sequence"/>
</dbReference>
<dbReference type="RefSeq" id="XP_033686440.1">
    <property type="nucleotide sequence ID" value="XM_033828730.1"/>
</dbReference>
<protein>
    <submittedName>
        <fullName evidence="1">Uncharacterized protein</fullName>
    </submittedName>
</protein>
<organism evidence="1 2">
    <name type="scientific">Trematosphaeria pertusa</name>
    <dbReference type="NCBI Taxonomy" id="390896"/>
    <lineage>
        <taxon>Eukaryota</taxon>
        <taxon>Fungi</taxon>
        <taxon>Dikarya</taxon>
        <taxon>Ascomycota</taxon>
        <taxon>Pezizomycotina</taxon>
        <taxon>Dothideomycetes</taxon>
        <taxon>Pleosporomycetidae</taxon>
        <taxon>Pleosporales</taxon>
        <taxon>Massarineae</taxon>
        <taxon>Trematosphaeriaceae</taxon>
        <taxon>Trematosphaeria</taxon>
    </lineage>
</organism>
<sequence length="178" mass="20028">MKAVQPSTTNVTEMTKARFGLIDYTIPTVLDALPLEAREMVYEKAMEAGHHFDDTVYVQSYERSSRTRPRFLPAIYHTSKGILAEAGPVFIRNSIFVVSSYPANQLFTAFLESLPQNAGFKAVRVLRFQYFDCFPGGEEHSVHADLLLASRCPGLHTISLTFHVRLTLQNFIEVPISS</sequence>
<dbReference type="EMBL" id="ML987193">
    <property type="protein sequence ID" value="KAF2251436.1"/>
    <property type="molecule type" value="Genomic_DNA"/>
</dbReference>
<evidence type="ECO:0000313" key="1">
    <source>
        <dbReference type="EMBL" id="KAF2251436.1"/>
    </source>
</evidence>
<accession>A0A6A6IM05</accession>
<keyword evidence="2" id="KW-1185">Reference proteome</keyword>
<proteinExistence type="predicted"/>
<evidence type="ECO:0000313" key="2">
    <source>
        <dbReference type="Proteomes" id="UP000800094"/>
    </source>
</evidence>
<dbReference type="GeneID" id="54582060"/>
<dbReference type="AlphaFoldDB" id="A0A6A6IM05"/>
<name>A0A6A6IM05_9PLEO</name>
<dbReference type="OrthoDB" id="3799616at2759"/>